<evidence type="ECO:0008006" key="4">
    <source>
        <dbReference type="Google" id="ProtNLM"/>
    </source>
</evidence>
<sequence>MSTTSLLSQRPTDSVHRSGYSYEPHDYRVVLTGGLPSTGMPATGTFVKQSRNGNASLRLFAQAGDADLPVYDAAGPVEGLVELSRTENVSRVEVKVEGLLRLREIAEGGHSTVRLCLDTRVLYVKDRLNSSCPSTLKFSLHLPPTFTFEEVNYDLPPTFSVKLSGLPGFTANIDYSVSAIVNKPNASSPVTSKAMGLFAGTINITTPFLYFPRTRPPSPLPPPLSTDSFGFTSSIEWNVFESVISSRRIGMQDIMAKLYIPATRTYCLSQRIPVHVLLSSSPISLSAFLPMSPTAVTLGQPKPTRLQVMRQSTVDVRNVVRSEAKREMWRVDCIGEASFRVAADAPNWIAYSGEIQFSSLVRATAFRAAGLSVKDCLLFTMNPPDPLKSPFNDLRQVIGIRLTTDPWAPGQQGTGPVARPSSLHSSFSL</sequence>
<dbReference type="GeneID" id="6012452"/>
<evidence type="ECO:0000256" key="1">
    <source>
        <dbReference type="SAM" id="MobiDB-lite"/>
    </source>
</evidence>
<dbReference type="HOGENOM" id="CLU_049916_0_0_1"/>
<feature type="compositionally biased region" description="Polar residues" evidence="1">
    <location>
        <begin position="1"/>
        <end position="12"/>
    </location>
</feature>
<keyword evidence="3" id="KW-1185">Reference proteome</keyword>
<proteinExistence type="predicted"/>
<name>A8NS21_COPC7</name>
<dbReference type="OrthoDB" id="3242181at2759"/>
<dbReference type="STRING" id="240176.A8NS21"/>
<protein>
    <recommendedName>
        <fullName evidence="4">Arrestin-like N-terminal domain-containing protein</fullName>
    </recommendedName>
</protein>
<dbReference type="VEuPathDB" id="FungiDB:CC1G_03003"/>
<evidence type="ECO:0000313" key="3">
    <source>
        <dbReference type="Proteomes" id="UP000001861"/>
    </source>
</evidence>
<dbReference type="KEGG" id="cci:CC1G_03003"/>
<dbReference type="AlphaFoldDB" id="A8NS21"/>
<evidence type="ECO:0000313" key="2">
    <source>
        <dbReference type="EMBL" id="EAU85980.2"/>
    </source>
</evidence>
<accession>A8NS21</accession>
<organism evidence="2 3">
    <name type="scientific">Coprinopsis cinerea (strain Okayama-7 / 130 / ATCC MYA-4618 / FGSC 9003)</name>
    <name type="common">Inky cap fungus</name>
    <name type="synonym">Hormographiella aspergillata</name>
    <dbReference type="NCBI Taxonomy" id="240176"/>
    <lineage>
        <taxon>Eukaryota</taxon>
        <taxon>Fungi</taxon>
        <taxon>Dikarya</taxon>
        <taxon>Basidiomycota</taxon>
        <taxon>Agaricomycotina</taxon>
        <taxon>Agaricomycetes</taxon>
        <taxon>Agaricomycetidae</taxon>
        <taxon>Agaricales</taxon>
        <taxon>Agaricineae</taxon>
        <taxon>Psathyrellaceae</taxon>
        <taxon>Coprinopsis</taxon>
    </lineage>
</organism>
<feature type="region of interest" description="Disordered" evidence="1">
    <location>
        <begin position="1"/>
        <end position="20"/>
    </location>
</feature>
<dbReference type="Proteomes" id="UP000001861">
    <property type="component" value="Unassembled WGS sequence"/>
</dbReference>
<dbReference type="EMBL" id="AACS02000008">
    <property type="protein sequence ID" value="EAU85980.2"/>
    <property type="molecule type" value="Genomic_DNA"/>
</dbReference>
<feature type="region of interest" description="Disordered" evidence="1">
    <location>
        <begin position="405"/>
        <end position="429"/>
    </location>
</feature>
<dbReference type="RefSeq" id="XP_001835915.2">
    <property type="nucleotide sequence ID" value="XM_001835863.2"/>
</dbReference>
<reference evidence="2 3" key="1">
    <citation type="journal article" date="2010" name="Proc. Natl. Acad. Sci. U.S.A.">
        <title>Insights into evolution of multicellular fungi from the assembled chromosomes of the mushroom Coprinopsis cinerea (Coprinus cinereus).</title>
        <authorList>
            <person name="Stajich J.E."/>
            <person name="Wilke S.K."/>
            <person name="Ahren D."/>
            <person name="Au C.H."/>
            <person name="Birren B.W."/>
            <person name="Borodovsky M."/>
            <person name="Burns C."/>
            <person name="Canback B."/>
            <person name="Casselton L.A."/>
            <person name="Cheng C.K."/>
            <person name="Deng J."/>
            <person name="Dietrich F.S."/>
            <person name="Fargo D.C."/>
            <person name="Farman M.L."/>
            <person name="Gathman A.C."/>
            <person name="Goldberg J."/>
            <person name="Guigo R."/>
            <person name="Hoegger P.J."/>
            <person name="Hooker J.B."/>
            <person name="Huggins A."/>
            <person name="James T.Y."/>
            <person name="Kamada T."/>
            <person name="Kilaru S."/>
            <person name="Kodira C."/>
            <person name="Kues U."/>
            <person name="Kupfer D."/>
            <person name="Kwan H.S."/>
            <person name="Lomsadze A."/>
            <person name="Li W."/>
            <person name="Lilly W.W."/>
            <person name="Ma L.J."/>
            <person name="Mackey A.J."/>
            <person name="Manning G."/>
            <person name="Martin F."/>
            <person name="Muraguchi H."/>
            <person name="Natvig D.O."/>
            <person name="Palmerini H."/>
            <person name="Ramesh M.A."/>
            <person name="Rehmeyer C.J."/>
            <person name="Roe B.A."/>
            <person name="Shenoy N."/>
            <person name="Stanke M."/>
            <person name="Ter-Hovhannisyan V."/>
            <person name="Tunlid A."/>
            <person name="Velagapudi R."/>
            <person name="Vision T.J."/>
            <person name="Zeng Q."/>
            <person name="Zolan M.E."/>
            <person name="Pukkila P.J."/>
        </authorList>
    </citation>
    <scope>NUCLEOTIDE SEQUENCE [LARGE SCALE GENOMIC DNA]</scope>
    <source>
        <strain evidence="3">Okayama-7 / 130 / ATCC MYA-4618 / FGSC 9003</strain>
    </source>
</reference>
<comment type="caution">
    <text evidence="2">The sequence shown here is derived from an EMBL/GenBank/DDBJ whole genome shotgun (WGS) entry which is preliminary data.</text>
</comment>
<dbReference type="InParanoid" id="A8NS21"/>
<gene>
    <name evidence="2" type="ORF">CC1G_03003</name>
</gene>
<dbReference type="eggNOG" id="ENOG502SJGY">
    <property type="taxonomic scope" value="Eukaryota"/>
</dbReference>
<dbReference type="OMA" id="PFIYYPR"/>